<evidence type="ECO:0008006" key="4">
    <source>
        <dbReference type="Google" id="ProtNLM"/>
    </source>
</evidence>
<dbReference type="OrthoDB" id="6052731at2"/>
<dbReference type="RefSeq" id="WP_136258192.1">
    <property type="nucleotide sequence ID" value="NZ_MWIO01000024.1"/>
</dbReference>
<dbReference type="PROSITE" id="PS51257">
    <property type="entry name" value="PROKAR_LIPOPROTEIN"/>
    <property type="match status" value="1"/>
</dbReference>
<feature type="chain" id="PRO_5020874918" description="Lipoprotein" evidence="1">
    <location>
        <begin position="22"/>
        <end position="200"/>
    </location>
</feature>
<evidence type="ECO:0000256" key="1">
    <source>
        <dbReference type="SAM" id="SignalP"/>
    </source>
</evidence>
<name>A0A4S3KGF3_9GAMM</name>
<evidence type="ECO:0000313" key="3">
    <source>
        <dbReference type="Proteomes" id="UP000306317"/>
    </source>
</evidence>
<sequence length="200" mass="21789">MKWLFAACAVLLLAGCGIKHQTIHPTLPTAHINPVDGRPIVIRAVTDSRTPLDNLALAPSDRPRNVGGVGRGGNGTAVDLDEETVASLGRQMVTQALRTMGYKVVSDATADVPRIEIDITRFSVEMPFSLLRAISYSQQMVADISTKVTIRDGASVQSFEATGHGTNVFQVVKPENWEVAINRAIEDFSKRFQEKMLTVE</sequence>
<evidence type="ECO:0000313" key="2">
    <source>
        <dbReference type="EMBL" id="THD07707.1"/>
    </source>
</evidence>
<organism evidence="2 3">
    <name type="scientific">Rhodanobacter lindaniclasticus</name>
    <dbReference type="NCBI Taxonomy" id="75310"/>
    <lineage>
        <taxon>Bacteria</taxon>
        <taxon>Pseudomonadati</taxon>
        <taxon>Pseudomonadota</taxon>
        <taxon>Gammaproteobacteria</taxon>
        <taxon>Lysobacterales</taxon>
        <taxon>Rhodanobacteraceae</taxon>
        <taxon>Rhodanobacter</taxon>
    </lineage>
</organism>
<proteinExistence type="predicted"/>
<protein>
    <recommendedName>
        <fullName evidence="4">Lipoprotein</fullName>
    </recommendedName>
</protein>
<keyword evidence="3" id="KW-1185">Reference proteome</keyword>
<dbReference type="EMBL" id="MWIO01000024">
    <property type="protein sequence ID" value="THD07707.1"/>
    <property type="molecule type" value="Genomic_DNA"/>
</dbReference>
<keyword evidence="1" id="KW-0732">Signal</keyword>
<dbReference type="AlphaFoldDB" id="A0A4S3KGF3"/>
<dbReference type="Proteomes" id="UP000306317">
    <property type="component" value="Unassembled WGS sequence"/>
</dbReference>
<reference evidence="2 3" key="1">
    <citation type="submission" date="2017-02" db="EMBL/GenBank/DDBJ databases">
        <title>Whole genome sequencing of Rhodanobacter lindaniclasticus DSM 17932.</title>
        <authorList>
            <person name="Kumar S."/>
            <person name="Patil P."/>
            <person name="Patil P.B."/>
        </authorList>
    </citation>
    <scope>NUCLEOTIDE SEQUENCE [LARGE SCALE GENOMIC DNA]</scope>
    <source>
        <strain evidence="2 3">DSM 17932</strain>
    </source>
</reference>
<accession>A0A4S3KGF3</accession>
<comment type="caution">
    <text evidence="2">The sequence shown here is derived from an EMBL/GenBank/DDBJ whole genome shotgun (WGS) entry which is preliminary data.</text>
</comment>
<feature type="signal peptide" evidence="1">
    <location>
        <begin position="1"/>
        <end position="21"/>
    </location>
</feature>
<gene>
    <name evidence="2" type="ORF">B1991_07960</name>
</gene>